<name>A0A830EAG1_9CREN</name>
<evidence type="ECO:0000313" key="1">
    <source>
        <dbReference type="EMBL" id="BDR91026.1"/>
    </source>
</evidence>
<dbReference type="GeneID" id="76205673"/>
<reference evidence="1" key="4">
    <citation type="journal article" date="2023" name="Microbiol. Resour. Announc.">
        <title>Complete Genome Sequence of Vulcanisaeta souniana Strain IC-059, a Hyperthermophilic Archaeon Isolated from Hot Spring Water in Japan.</title>
        <authorList>
            <person name="Kato S."/>
            <person name="Itoh T."/>
            <person name="Wu L."/>
            <person name="Ma J."/>
            <person name="Ohkuma M."/>
        </authorList>
    </citation>
    <scope>NUCLEOTIDE SEQUENCE</scope>
    <source>
        <strain evidence="1">JCM 11219</strain>
    </source>
</reference>
<dbReference type="Proteomes" id="UP001060771">
    <property type="component" value="Chromosome"/>
</dbReference>
<dbReference type="InterPro" id="IPR010843">
    <property type="entry name" value="Uncharacterised_AroM"/>
</dbReference>
<evidence type="ECO:0000313" key="3">
    <source>
        <dbReference type="Proteomes" id="UP000657075"/>
    </source>
</evidence>
<dbReference type="RefSeq" id="WP_188603498.1">
    <property type="nucleotide sequence ID" value="NZ_AP026830.1"/>
</dbReference>
<proteinExistence type="predicted"/>
<dbReference type="EMBL" id="AP026830">
    <property type="protein sequence ID" value="BDR91026.1"/>
    <property type="molecule type" value="Genomic_DNA"/>
</dbReference>
<evidence type="ECO:0000313" key="4">
    <source>
        <dbReference type="Proteomes" id="UP001060771"/>
    </source>
</evidence>
<protein>
    <recommendedName>
        <fullName evidence="5">AroM family protein</fullName>
    </recommendedName>
</protein>
<dbReference type="NCBIfam" id="NF007788">
    <property type="entry name" value="PRK10481.1"/>
    <property type="match status" value="1"/>
</dbReference>
<evidence type="ECO:0008006" key="5">
    <source>
        <dbReference type="Google" id="ProtNLM"/>
    </source>
</evidence>
<dbReference type="EMBL" id="BMNM01000006">
    <property type="protein sequence ID" value="GGI80118.1"/>
    <property type="molecule type" value="Genomic_DNA"/>
</dbReference>
<accession>A0A830EAG1</accession>
<reference evidence="2" key="2">
    <citation type="submission" date="2020-09" db="EMBL/GenBank/DDBJ databases">
        <authorList>
            <person name="Sun Q."/>
            <person name="Ohkuma M."/>
        </authorList>
    </citation>
    <scope>NUCLEOTIDE SEQUENCE</scope>
    <source>
        <strain evidence="2">JCM 11219</strain>
    </source>
</reference>
<gene>
    <name evidence="2" type="ORF">GCM10007112_16340</name>
    <name evidence="1" type="ORF">Vsou_01190</name>
</gene>
<organism evidence="2 3">
    <name type="scientific">Vulcanisaeta souniana JCM 11219</name>
    <dbReference type="NCBI Taxonomy" id="1293586"/>
    <lineage>
        <taxon>Archaea</taxon>
        <taxon>Thermoproteota</taxon>
        <taxon>Thermoprotei</taxon>
        <taxon>Thermoproteales</taxon>
        <taxon>Thermoproteaceae</taxon>
        <taxon>Vulcanisaeta</taxon>
    </lineage>
</organism>
<reference evidence="2" key="1">
    <citation type="journal article" date="2014" name="Int. J. Syst. Evol. Microbiol.">
        <title>Complete genome sequence of Corynebacterium casei LMG S-19264T (=DSM 44701T), isolated from a smear-ripened cheese.</title>
        <authorList>
            <consortium name="US DOE Joint Genome Institute (JGI-PGF)"/>
            <person name="Walter F."/>
            <person name="Albersmeier A."/>
            <person name="Kalinowski J."/>
            <person name="Ruckert C."/>
        </authorList>
    </citation>
    <scope>NUCLEOTIDE SEQUENCE</scope>
    <source>
        <strain evidence="2">JCM 11219</strain>
    </source>
</reference>
<dbReference type="Pfam" id="PF07302">
    <property type="entry name" value="AroM"/>
    <property type="match status" value="1"/>
</dbReference>
<dbReference type="OrthoDB" id="28208at2157"/>
<dbReference type="AlphaFoldDB" id="A0A830EAG1"/>
<evidence type="ECO:0000313" key="2">
    <source>
        <dbReference type="EMBL" id="GGI80118.1"/>
    </source>
</evidence>
<reference evidence="4" key="3">
    <citation type="submission" date="2022-09" db="EMBL/GenBank/DDBJ databases">
        <title>Complete genome sequence of Vulcanisaeta souniana.</title>
        <authorList>
            <person name="Kato S."/>
            <person name="Itoh T."/>
            <person name="Ohkuma M."/>
        </authorList>
    </citation>
    <scope>NUCLEOTIDE SEQUENCE [LARGE SCALE GENOMIC DNA]</scope>
    <source>
        <strain evidence="4">JCM 11219</strain>
    </source>
</reference>
<sequence>MVSVGFVTIGESPRDDITSEIKPIIGYDVGITECGALDGLSREDIASFIPKPGDYVLVTRLRNGTQVKLSRDLIVDRMQQCINKIEDKVDLIALLCTGDFPELRSRRLLIEPSNLVMNVIKSISNVNRLGIIVHDPDQINLEVNRWSKIVNEVIVTAVSAYRGSTDDFVKVANKLLDVDLIILDSLGYTIGMKEIVRKITNRPIMLPRTVLARTIRELIGKD</sequence>
<dbReference type="Proteomes" id="UP000657075">
    <property type="component" value="Unassembled WGS sequence"/>
</dbReference>
<keyword evidence="4" id="KW-1185">Reference proteome</keyword>